<protein>
    <submittedName>
        <fullName evidence="5">Lrp/AsnC family transcriptional regulator</fullName>
    </submittedName>
</protein>
<evidence type="ECO:0000256" key="3">
    <source>
        <dbReference type="ARBA" id="ARBA00023163"/>
    </source>
</evidence>
<dbReference type="EMBL" id="CP118166">
    <property type="protein sequence ID" value="WDI30180.1"/>
    <property type="molecule type" value="Genomic_DNA"/>
</dbReference>
<dbReference type="InterPro" id="IPR019887">
    <property type="entry name" value="Tscrpt_reg_AsnC/Lrp_C"/>
</dbReference>
<feature type="domain" description="HTH asnC-type" evidence="4">
    <location>
        <begin position="5"/>
        <end position="66"/>
    </location>
</feature>
<evidence type="ECO:0000256" key="2">
    <source>
        <dbReference type="ARBA" id="ARBA00023125"/>
    </source>
</evidence>
<evidence type="ECO:0000256" key="1">
    <source>
        <dbReference type="ARBA" id="ARBA00023015"/>
    </source>
</evidence>
<dbReference type="Pfam" id="PF01037">
    <property type="entry name" value="AsnC_trans_reg"/>
    <property type="match status" value="1"/>
</dbReference>
<dbReference type="Gene3D" id="3.30.70.920">
    <property type="match status" value="1"/>
</dbReference>
<dbReference type="PROSITE" id="PS50956">
    <property type="entry name" value="HTH_ASNC_2"/>
    <property type="match status" value="1"/>
</dbReference>
<dbReference type="Proteomes" id="UP001214043">
    <property type="component" value="Chromosome"/>
</dbReference>
<keyword evidence="6" id="KW-1185">Reference proteome</keyword>
<dbReference type="InterPro" id="IPR019888">
    <property type="entry name" value="Tscrpt_reg_AsnC-like"/>
</dbReference>
<dbReference type="GO" id="GO:0005829">
    <property type="term" value="C:cytosol"/>
    <property type="evidence" value="ECO:0007669"/>
    <property type="project" value="TreeGrafter"/>
</dbReference>
<dbReference type="InterPro" id="IPR036390">
    <property type="entry name" value="WH_DNA-bd_sf"/>
</dbReference>
<name>A0AAE9ZHA7_9PROT</name>
<dbReference type="SUPFAM" id="SSF54909">
    <property type="entry name" value="Dimeric alpha+beta barrel"/>
    <property type="match status" value="1"/>
</dbReference>
<dbReference type="SUPFAM" id="SSF46785">
    <property type="entry name" value="Winged helix' DNA-binding domain"/>
    <property type="match status" value="1"/>
</dbReference>
<dbReference type="InterPro" id="IPR036388">
    <property type="entry name" value="WH-like_DNA-bd_sf"/>
</dbReference>
<dbReference type="CDD" id="cd00090">
    <property type="entry name" value="HTH_ARSR"/>
    <property type="match status" value="1"/>
</dbReference>
<keyword evidence="1" id="KW-0805">Transcription regulation</keyword>
<keyword evidence="3" id="KW-0804">Transcription</keyword>
<dbReference type="PANTHER" id="PTHR30154:SF34">
    <property type="entry name" value="TRANSCRIPTIONAL REGULATOR AZLB"/>
    <property type="match status" value="1"/>
</dbReference>
<dbReference type="KEGG" id="hfl:PUV54_09430"/>
<organism evidence="5 6">
    <name type="scientific">Hyphococcus flavus</name>
    <dbReference type="NCBI Taxonomy" id="1866326"/>
    <lineage>
        <taxon>Bacteria</taxon>
        <taxon>Pseudomonadati</taxon>
        <taxon>Pseudomonadota</taxon>
        <taxon>Alphaproteobacteria</taxon>
        <taxon>Parvularculales</taxon>
        <taxon>Parvularculaceae</taxon>
        <taxon>Hyphococcus</taxon>
    </lineage>
</organism>
<reference evidence="5" key="1">
    <citation type="submission" date="2023-02" db="EMBL/GenBank/DDBJ databases">
        <title>Genome sequence of Hyphococcus flavus.</title>
        <authorList>
            <person name="Rong J.-C."/>
            <person name="Zhao Q."/>
            <person name="Yi M."/>
            <person name="Wu J.-Y."/>
        </authorList>
    </citation>
    <scope>NUCLEOTIDE SEQUENCE</scope>
    <source>
        <strain evidence="5">MCCC 1K03223</strain>
    </source>
</reference>
<dbReference type="PRINTS" id="PR00033">
    <property type="entry name" value="HTHASNC"/>
</dbReference>
<dbReference type="RefSeq" id="WP_274491975.1">
    <property type="nucleotide sequence ID" value="NZ_CP118166.1"/>
</dbReference>
<dbReference type="GO" id="GO:0043565">
    <property type="term" value="F:sequence-specific DNA binding"/>
    <property type="evidence" value="ECO:0007669"/>
    <property type="project" value="InterPro"/>
</dbReference>
<dbReference type="GO" id="GO:0006355">
    <property type="term" value="P:regulation of DNA-templated transcription"/>
    <property type="evidence" value="ECO:0007669"/>
    <property type="project" value="UniProtKB-ARBA"/>
</dbReference>
<gene>
    <name evidence="5" type="ORF">PUV54_09430</name>
</gene>
<dbReference type="InterPro" id="IPR000485">
    <property type="entry name" value="AsnC-type_HTH_dom"/>
</dbReference>
<dbReference type="SMART" id="SM00344">
    <property type="entry name" value="HTH_ASNC"/>
    <property type="match status" value="1"/>
</dbReference>
<keyword evidence="2" id="KW-0238">DNA-binding</keyword>
<evidence type="ECO:0000259" key="4">
    <source>
        <dbReference type="PROSITE" id="PS50956"/>
    </source>
</evidence>
<evidence type="ECO:0000313" key="5">
    <source>
        <dbReference type="EMBL" id="WDI30180.1"/>
    </source>
</evidence>
<accession>A0AAE9ZHA7</accession>
<dbReference type="Pfam" id="PF13412">
    <property type="entry name" value="HTH_24"/>
    <property type="match status" value="1"/>
</dbReference>
<dbReference type="Gene3D" id="1.10.10.10">
    <property type="entry name" value="Winged helix-like DNA-binding domain superfamily/Winged helix DNA-binding domain"/>
    <property type="match status" value="1"/>
</dbReference>
<dbReference type="InterPro" id="IPR011008">
    <property type="entry name" value="Dimeric_a/b-barrel"/>
</dbReference>
<sequence>MQTGPDASDLKLLRLLQKHCRGSSQELADETNMSPATCWRRMKALEERGFIKEYSAKLDRKALGFTLSAFVHVSIDRRYSEVVEDVAVEIAKRPEVLECYATTGDSDFTLRVVAKDIEDYDNFLENFLFRLPGVGQVRSSIALREIKHTSELPI</sequence>
<dbReference type="GO" id="GO:0043200">
    <property type="term" value="P:response to amino acid"/>
    <property type="evidence" value="ECO:0007669"/>
    <property type="project" value="TreeGrafter"/>
</dbReference>
<evidence type="ECO:0000313" key="6">
    <source>
        <dbReference type="Proteomes" id="UP001214043"/>
    </source>
</evidence>
<dbReference type="PANTHER" id="PTHR30154">
    <property type="entry name" value="LEUCINE-RESPONSIVE REGULATORY PROTEIN"/>
    <property type="match status" value="1"/>
</dbReference>
<dbReference type="InterPro" id="IPR011991">
    <property type="entry name" value="ArsR-like_HTH"/>
</dbReference>
<dbReference type="AlphaFoldDB" id="A0AAE9ZHA7"/>
<proteinExistence type="predicted"/>